<evidence type="ECO:0000313" key="1">
    <source>
        <dbReference type="EMBL" id="SNU38088.1"/>
    </source>
</evidence>
<dbReference type="EMBL" id="FZTC01000052">
    <property type="protein sequence ID" value="SNU38088.1"/>
    <property type="molecule type" value="Genomic_DNA"/>
</dbReference>
<accession>A0A285BB77</accession>
<reference evidence="2" key="1">
    <citation type="submission" date="2017-08" db="EMBL/GenBank/DDBJ databases">
        <authorList>
            <person name="Brisse S."/>
        </authorList>
    </citation>
    <scope>NUCLEOTIDE SEQUENCE [LARGE SCALE GENOMIC DNA]</scope>
    <source>
        <strain evidence="2">06D021</strain>
    </source>
</reference>
<dbReference type="Proteomes" id="UP000220639">
    <property type="component" value="Unassembled WGS sequence"/>
</dbReference>
<protein>
    <submittedName>
        <fullName evidence="1">Uncharacterized protein</fullName>
    </submittedName>
</protein>
<gene>
    <name evidence="1" type="ORF">KOSB73_70075</name>
</gene>
<sequence>MQKVAVEKRGVQLMRHFAGDSGFAAAGNAHQDIDVVIMVSRAQSFLPLDTYAQLAAFNGVKYWRTD</sequence>
<evidence type="ECO:0000313" key="2">
    <source>
        <dbReference type="Proteomes" id="UP000220639"/>
    </source>
</evidence>
<name>A0A285BB77_9ENTR</name>
<proteinExistence type="predicted"/>
<organism evidence="1 2">
    <name type="scientific">Klebsiella grimontii</name>
    <dbReference type="NCBI Taxonomy" id="2058152"/>
    <lineage>
        <taxon>Bacteria</taxon>
        <taxon>Pseudomonadati</taxon>
        <taxon>Pseudomonadota</taxon>
        <taxon>Gammaproteobacteria</taxon>
        <taxon>Enterobacterales</taxon>
        <taxon>Enterobacteriaceae</taxon>
        <taxon>Klebsiella/Raoultella group</taxon>
        <taxon>Klebsiella</taxon>
    </lineage>
</organism>
<dbReference type="AlphaFoldDB" id="A0A285BB77"/>